<evidence type="ECO:0000313" key="15">
    <source>
        <dbReference type="EMBL" id="KAJ2937056.1"/>
    </source>
</evidence>
<comment type="subcellular location">
    <subcellularLocation>
        <location evidence="1 11">Mitochondrion inner membrane</location>
        <topology evidence="1 11">Single-pass membrane protein</topology>
    </subcellularLocation>
</comment>
<dbReference type="Pfam" id="PF00076">
    <property type="entry name" value="RRM_1"/>
    <property type="match status" value="1"/>
</dbReference>
<evidence type="ECO:0000256" key="3">
    <source>
        <dbReference type="ARBA" id="ARBA00020222"/>
    </source>
</evidence>
<gene>
    <name evidence="15" type="ORF">H1R20_g45</name>
</gene>
<feature type="domain" description="Mitochondrial escape protein 2 C-terminal" evidence="14">
    <location>
        <begin position="175"/>
        <end position="658"/>
    </location>
</feature>
<dbReference type="InterPro" id="IPR035979">
    <property type="entry name" value="RBD_domain_sf"/>
</dbReference>
<keyword evidence="5 11" id="KW-0999">Mitochondrion inner membrane</keyword>
<comment type="caution">
    <text evidence="15">The sequence shown here is derived from an EMBL/GenBank/DDBJ whole genome shotgun (WGS) entry which is preliminary data.</text>
</comment>
<keyword evidence="16" id="KW-1185">Reference proteome</keyword>
<dbReference type="OrthoDB" id="10267654at2759"/>
<organism evidence="15 16">
    <name type="scientific">Candolleomyces eurysporus</name>
    <dbReference type="NCBI Taxonomy" id="2828524"/>
    <lineage>
        <taxon>Eukaryota</taxon>
        <taxon>Fungi</taxon>
        <taxon>Dikarya</taxon>
        <taxon>Basidiomycota</taxon>
        <taxon>Agaricomycotina</taxon>
        <taxon>Agaricomycetes</taxon>
        <taxon>Agaricomycetidae</taxon>
        <taxon>Agaricales</taxon>
        <taxon>Agaricineae</taxon>
        <taxon>Psathyrellaceae</taxon>
        <taxon>Candolleomyces</taxon>
    </lineage>
</organism>
<keyword evidence="9" id="KW-0472">Membrane</keyword>
<comment type="function">
    <text evidence="10 11">Plays a role in maintaining the mitochondrial genome and in controlling the mtDNA escape. Involved in the regulation of mtDNA nucleotide structure and number. May have a dispensable role in early maturation of pre-rRNA.</text>
</comment>
<keyword evidence="4" id="KW-0812">Transmembrane</keyword>
<evidence type="ECO:0000259" key="13">
    <source>
        <dbReference type="Pfam" id="PF00076"/>
    </source>
</evidence>
<protein>
    <recommendedName>
        <fullName evidence="3 11">Mitochondrial escape protein 2</fullName>
    </recommendedName>
</protein>
<proteinExistence type="inferred from homology"/>
<dbReference type="GO" id="GO:0003723">
    <property type="term" value="F:RNA binding"/>
    <property type="evidence" value="ECO:0007669"/>
    <property type="project" value="UniProtKB-UniRule"/>
</dbReference>
<feature type="domain" description="RRM" evidence="13">
    <location>
        <begin position="16"/>
        <end position="75"/>
    </location>
</feature>
<keyword evidence="11" id="KW-0694">RNA-binding</keyword>
<evidence type="ECO:0000259" key="14">
    <source>
        <dbReference type="Pfam" id="PF10443"/>
    </source>
</evidence>
<dbReference type="GO" id="GO:0005743">
    <property type="term" value="C:mitochondrial inner membrane"/>
    <property type="evidence" value="ECO:0007669"/>
    <property type="project" value="UniProtKB-SubCell"/>
</dbReference>
<keyword evidence="12" id="KW-0175">Coiled coil</keyword>
<evidence type="ECO:0000256" key="9">
    <source>
        <dbReference type="ARBA" id="ARBA00023136"/>
    </source>
</evidence>
<sequence>MHRYASPIIKVIFDGPDVQEQKLYDIFRPYGRIKDITLPTVVPAGTPRSATVTFQRLHSATIARNVLHGIDVPSQTTNITRIRTGYQKPIQAHAIRDWMSSHPKITLPLLVFLLGTLTYTIFDPIRSLMVEGKMLDWFDYQKYTIYQWLRANTVARLGGQRAPDISSQTSAWKERSDACDSLKAYLTDKPSTIAFMHGPQGSGKTTMLQAVLSEEGRTVLYIDCRELQNQASDSALVTTLAKQTGYWPVFTLFNSMGNLIDLASVGLIGQKAGITSSLVDQLNQILNVVAKGLKGVSDSHRANSRRKIDAERRREAILAQERILTDKITEGTWHDGRLDCVAGNGVMSELGIGDEIMDSSFDGSIAQQDSALEDAERQGKREAESQADIDALKALPIVVIRNYSSKIGVTREELLTILANWAASLVEGQTAHVIVLSDNRENSRRLAKALPSKPLYSIGLSDADPSSSLSFMKQKLSNAGIDIDFTQEQTASVARLGGRASDLESLIHKVRNGQRIEDSVEDIINQGVSELRKNAFGEDADDAKSLPWAREQVWFIVSALAKQSQIAYYEVISDFPFKGDETALRNMEHAELITITTHGGRPSSIKPGKPMFRWVFERLVKDPVFQAVQEINLNDKAIAKAERTVKECEDELTTLGNIMAAEPKSWYSWLVSRRTASRERARYVADKMLKAEKKVEALERKNEALKRALANGL</sequence>
<evidence type="ECO:0000256" key="8">
    <source>
        <dbReference type="ARBA" id="ARBA00023128"/>
    </source>
</evidence>
<evidence type="ECO:0000256" key="7">
    <source>
        <dbReference type="ARBA" id="ARBA00022989"/>
    </source>
</evidence>
<evidence type="ECO:0000256" key="1">
    <source>
        <dbReference type="ARBA" id="ARBA00004434"/>
    </source>
</evidence>
<comment type="similarity">
    <text evidence="2 11">Belongs to the YME2 family.</text>
</comment>
<dbReference type="AlphaFoldDB" id="A0A9W8MNF8"/>
<name>A0A9W8MNF8_9AGAR</name>
<evidence type="ECO:0000313" key="16">
    <source>
        <dbReference type="Proteomes" id="UP001140091"/>
    </source>
</evidence>
<reference evidence="15" key="1">
    <citation type="submission" date="2022-06" db="EMBL/GenBank/DDBJ databases">
        <title>Genome Sequence of Candolleomyces eurysporus.</title>
        <authorList>
            <person name="Buettner E."/>
        </authorList>
    </citation>
    <scope>NUCLEOTIDE SEQUENCE</scope>
    <source>
        <strain evidence="15">VTCC 930004</strain>
    </source>
</reference>
<feature type="non-terminal residue" evidence="15">
    <location>
        <position position="1"/>
    </location>
</feature>
<accession>A0A9W8MNF8</accession>
<evidence type="ECO:0000256" key="12">
    <source>
        <dbReference type="SAM" id="Coils"/>
    </source>
</evidence>
<dbReference type="InterPro" id="IPR039627">
    <property type="entry name" value="Yme2_C"/>
</dbReference>
<keyword evidence="11" id="KW-0507">mRNA processing</keyword>
<dbReference type="Gene3D" id="3.30.70.330">
    <property type="match status" value="1"/>
</dbReference>
<dbReference type="PANTHER" id="PTHR32198:SF2">
    <property type="entry name" value="MITOCHONDRIAL ESCAPE PROTEIN 2"/>
    <property type="match status" value="1"/>
</dbReference>
<dbReference type="SUPFAM" id="SSF52540">
    <property type="entry name" value="P-loop containing nucleoside triphosphate hydrolases"/>
    <property type="match status" value="1"/>
</dbReference>
<dbReference type="Gene3D" id="3.40.50.300">
    <property type="entry name" value="P-loop containing nucleotide triphosphate hydrolases"/>
    <property type="match status" value="1"/>
</dbReference>
<keyword evidence="7" id="KW-1133">Transmembrane helix</keyword>
<dbReference type="PANTHER" id="PTHR32198">
    <property type="entry name" value="MITOCHONDRIAL ESCAPE PROTEIN 2"/>
    <property type="match status" value="1"/>
</dbReference>
<dbReference type="InterPro" id="IPR000504">
    <property type="entry name" value="RRM_dom"/>
</dbReference>
<keyword evidence="8 11" id="KW-0496">Mitochondrion</keyword>
<keyword evidence="6" id="KW-0809">Transit peptide</keyword>
<evidence type="ECO:0000256" key="2">
    <source>
        <dbReference type="ARBA" id="ARBA00010320"/>
    </source>
</evidence>
<dbReference type="InterPro" id="IPR012677">
    <property type="entry name" value="Nucleotide-bd_a/b_plait_sf"/>
</dbReference>
<dbReference type="Proteomes" id="UP001140091">
    <property type="component" value="Unassembled WGS sequence"/>
</dbReference>
<evidence type="ECO:0000256" key="5">
    <source>
        <dbReference type="ARBA" id="ARBA00022792"/>
    </source>
</evidence>
<feature type="coiled-coil region" evidence="12">
    <location>
        <begin position="631"/>
        <end position="711"/>
    </location>
</feature>
<evidence type="ECO:0000256" key="11">
    <source>
        <dbReference type="RuleBase" id="RU367108"/>
    </source>
</evidence>
<dbReference type="InterPro" id="IPR018850">
    <property type="entry name" value="Mt_escape_2_C"/>
</dbReference>
<dbReference type="Pfam" id="PF10443">
    <property type="entry name" value="RNA12"/>
    <property type="match status" value="1"/>
</dbReference>
<evidence type="ECO:0000256" key="6">
    <source>
        <dbReference type="ARBA" id="ARBA00022946"/>
    </source>
</evidence>
<dbReference type="SUPFAM" id="SSF54928">
    <property type="entry name" value="RNA-binding domain, RBD"/>
    <property type="match status" value="1"/>
</dbReference>
<dbReference type="GO" id="GO:0006397">
    <property type="term" value="P:mRNA processing"/>
    <property type="evidence" value="ECO:0007669"/>
    <property type="project" value="UniProtKB-UniRule"/>
</dbReference>
<dbReference type="InterPro" id="IPR027417">
    <property type="entry name" value="P-loop_NTPase"/>
</dbReference>
<evidence type="ECO:0000256" key="10">
    <source>
        <dbReference type="ARBA" id="ARBA00025276"/>
    </source>
</evidence>
<dbReference type="EMBL" id="JANBPK010000003">
    <property type="protein sequence ID" value="KAJ2937056.1"/>
    <property type="molecule type" value="Genomic_DNA"/>
</dbReference>
<evidence type="ECO:0000256" key="4">
    <source>
        <dbReference type="ARBA" id="ARBA00022692"/>
    </source>
</evidence>